<dbReference type="AlphaFoldDB" id="A0A4R9K9D3"/>
<protein>
    <submittedName>
        <fullName evidence="1">LIC_13355 family lipoprotein</fullName>
    </submittedName>
</protein>
<dbReference type="NCBIfam" id="NF033170">
    <property type="entry name" value="lipo_LIC13355"/>
    <property type="match status" value="1"/>
</dbReference>
<dbReference type="EMBL" id="RQGD01000010">
    <property type="protein sequence ID" value="TGL62292.1"/>
    <property type="molecule type" value="Genomic_DNA"/>
</dbReference>
<dbReference type="Proteomes" id="UP000297693">
    <property type="component" value="Unassembled WGS sequence"/>
</dbReference>
<keyword evidence="2" id="KW-1185">Reference proteome</keyword>
<accession>A0A4R9K9D3</accession>
<evidence type="ECO:0000313" key="2">
    <source>
        <dbReference type="Proteomes" id="UP000297693"/>
    </source>
</evidence>
<reference evidence="1" key="1">
    <citation type="journal article" date="2019" name="PLoS Negl. Trop. Dis.">
        <title>Revisiting the worldwide diversity of Leptospira species in the environment.</title>
        <authorList>
            <person name="Vincent A.T."/>
            <person name="Schiettekatte O."/>
            <person name="Bourhy P."/>
            <person name="Veyrier F.J."/>
            <person name="Picardeau M."/>
        </authorList>
    </citation>
    <scope>NUCLEOTIDE SEQUENCE [LARGE SCALE GENOMIC DNA]</scope>
    <source>
        <strain evidence="1">201702476</strain>
    </source>
</reference>
<keyword evidence="1" id="KW-0449">Lipoprotein</keyword>
<dbReference type="RefSeq" id="WP_135622058.1">
    <property type="nucleotide sequence ID" value="NZ_RQGD01000010.1"/>
</dbReference>
<organism evidence="1 2">
    <name type="scientific">Leptospira ognonensis</name>
    <dbReference type="NCBI Taxonomy" id="2484945"/>
    <lineage>
        <taxon>Bacteria</taxon>
        <taxon>Pseudomonadati</taxon>
        <taxon>Spirochaetota</taxon>
        <taxon>Spirochaetia</taxon>
        <taxon>Leptospirales</taxon>
        <taxon>Leptospiraceae</taxon>
        <taxon>Leptospira</taxon>
    </lineage>
</organism>
<evidence type="ECO:0000313" key="1">
    <source>
        <dbReference type="EMBL" id="TGL62292.1"/>
    </source>
</evidence>
<gene>
    <name evidence="1" type="ORF">EHQ58_03575</name>
</gene>
<dbReference type="OrthoDB" id="344566at2"/>
<sequence length="283" mass="29770">MNVKIFQLLLILVINCFVLLCNPTPKKDNSVAILGLVVLLQSQTATPDTSCPVKTLPTGIPLATSIVSANSSVSGFSDANKATNGICGGGETSGALDVYSLNLTGAGATLKLSWAGKFVQNVSGIDFIVYENAFKISETSDRYLMDPMVVEVSIDDSSYCGFSLTYDSTASTLNKISSWVGFAGLRPVIYNMGSNTFTLEDLFTSTGSGFLKGGGDGFDLEDLITSTSCTATVRNNILSSGFKYIKLTSATAITNPGTGNPYTYPHSFDNGSDIDGVIAKSVK</sequence>
<proteinExistence type="predicted"/>
<comment type="caution">
    <text evidence="1">The sequence shown here is derived from an EMBL/GenBank/DDBJ whole genome shotgun (WGS) entry which is preliminary data.</text>
</comment>
<name>A0A4R9K9D3_9LEPT</name>